<accession>A0A915HWW6</accession>
<sequence length="77" mass="8847">MPTPNFWSTVDFEMSSQNTINSLKFNMPKSCFLGRKIRKRCANAAIAVNTAFFRIHVIYVIQYKRVVGADTDQQSEN</sequence>
<dbReference type="Proteomes" id="UP000887565">
    <property type="component" value="Unplaced"/>
</dbReference>
<evidence type="ECO:0000313" key="2">
    <source>
        <dbReference type="WBParaSite" id="nRc.2.0.1.t06057-RA"/>
    </source>
</evidence>
<keyword evidence="1" id="KW-1185">Reference proteome</keyword>
<reference evidence="2" key="1">
    <citation type="submission" date="2022-11" db="UniProtKB">
        <authorList>
            <consortium name="WormBaseParasite"/>
        </authorList>
    </citation>
    <scope>IDENTIFICATION</scope>
</reference>
<protein>
    <submittedName>
        <fullName evidence="2">Uncharacterized protein</fullName>
    </submittedName>
</protein>
<name>A0A915HWW6_ROMCU</name>
<dbReference type="AlphaFoldDB" id="A0A915HWW6"/>
<proteinExistence type="predicted"/>
<dbReference type="WBParaSite" id="nRc.2.0.1.t06057-RA">
    <property type="protein sequence ID" value="nRc.2.0.1.t06057-RA"/>
    <property type="gene ID" value="nRc.2.0.1.g06057"/>
</dbReference>
<organism evidence="1 2">
    <name type="scientific">Romanomermis culicivorax</name>
    <name type="common">Nematode worm</name>
    <dbReference type="NCBI Taxonomy" id="13658"/>
    <lineage>
        <taxon>Eukaryota</taxon>
        <taxon>Metazoa</taxon>
        <taxon>Ecdysozoa</taxon>
        <taxon>Nematoda</taxon>
        <taxon>Enoplea</taxon>
        <taxon>Dorylaimia</taxon>
        <taxon>Mermithida</taxon>
        <taxon>Mermithoidea</taxon>
        <taxon>Mermithidae</taxon>
        <taxon>Romanomermis</taxon>
    </lineage>
</organism>
<evidence type="ECO:0000313" key="1">
    <source>
        <dbReference type="Proteomes" id="UP000887565"/>
    </source>
</evidence>